<dbReference type="Gene3D" id="2.30.280.10">
    <property type="entry name" value="SRA-YDG"/>
    <property type="match status" value="1"/>
</dbReference>
<feature type="domain" description="Pre-SET" evidence="8">
    <location>
        <begin position="463"/>
        <end position="521"/>
    </location>
</feature>
<dbReference type="InterPro" id="IPR007728">
    <property type="entry name" value="Pre-SET_dom"/>
</dbReference>
<dbReference type="Gene3D" id="2.170.270.10">
    <property type="entry name" value="SET domain"/>
    <property type="match status" value="1"/>
</dbReference>
<dbReference type="InterPro" id="IPR046341">
    <property type="entry name" value="SET_dom_sf"/>
</dbReference>
<evidence type="ECO:0008006" key="12">
    <source>
        <dbReference type="Google" id="ProtNLM"/>
    </source>
</evidence>
<evidence type="ECO:0000256" key="2">
    <source>
        <dbReference type="ARBA" id="ARBA00022454"/>
    </source>
</evidence>
<dbReference type="Pfam" id="PF00856">
    <property type="entry name" value="SET"/>
    <property type="match status" value="1"/>
</dbReference>
<dbReference type="GO" id="GO:0005694">
    <property type="term" value="C:chromosome"/>
    <property type="evidence" value="ECO:0007669"/>
    <property type="project" value="UniProtKB-SubCell"/>
</dbReference>
<dbReference type="GO" id="GO:0005634">
    <property type="term" value="C:nucleus"/>
    <property type="evidence" value="ECO:0007669"/>
    <property type="project" value="UniProtKB-SubCell"/>
</dbReference>
<evidence type="ECO:0000256" key="5">
    <source>
        <dbReference type="PROSITE-ProRule" id="PRU00358"/>
    </source>
</evidence>
<name>A0A5J5C1T0_9ASTE</name>
<keyword evidence="2" id="KW-0158">Chromosome</keyword>
<evidence type="ECO:0000259" key="7">
    <source>
        <dbReference type="PROSITE" id="PS50280"/>
    </source>
</evidence>
<dbReference type="PROSITE" id="PS50867">
    <property type="entry name" value="PRE_SET"/>
    <property type="match status" value="1"/>
</dbReference>
<dbReference type="PROSITE" id="PS51015">
    <property type="entry name" value="YDG"/>
    <property type="match status" value="1"/>
</dbReference>
<dbReference type="InterPro" id="IPR001214">
    <property type="entry name" value="SET_dom"/>
</dbReference>
<dbReference type="InterPro" id="IPR036987">
    <property type="entry name" value="SRA-YDG_sf"/>
</dbReference>
<evidence type="ECO:0000256" key="4">
    <source>
        <dbReference type="ARBA" id="ARBA00023242"/>
    </source>
</evidence>
<keyword evidence="3" id="KW-0156">Chromatin regulator</keyword>
<comment type="subcellular location">
    <subcellularLocation>
        <location evidence="1">Chromosome</location>
    </subcellularLocation>
    <subcellularLocation>
        <location evidence="5">Nucleus</location>
    </subcellularLocation>
</comment>
<feature type="domain" description="SET" evidence="7">
    <location>
        <begin position="524"/>
        <end position="667"/>
    </location>
</feature>
<evidence type="ECO:0000256" key="3">
    <source>
        <dbReference type="ARBA" id="ARBA00022853"/>
    </source>
</evidence>
<dbReference type="GO" id="GO:0042054">
    <property type="term" value="F:histone methyltransferase activity"/>
    <property type="evidence" value="ECO:0007669"/>
    <property type="project" value="InterPro"/>
</dbReference>
<evidence type="ECO:0000259" key="9">
    <source>
        <dbReference type="PROSITE" id="PS51015"/>
    </source>
</evidence>
<dbReference type="GO" id="GO:0008270">
    <property type="term" value="F:zinc ion binding"/>
    <property type="evidence" value="ECO:0007669"/>
    <property type="project" value="InterPro"/>
</dbReference>
<dbReference type="SUPFAM" id="SSF88697">
    <property type="entry name" value="PUA domain-like"/>
    <property type="match status" value="1"/>
</dbReference>
<feature type="compositionally biased region" description="Pro residues" evidence="6">
    <location>
        <begin position="16"/>
        <end position="31"/>
    </location>
</feature>
<evidence type="ECO:0000313" key="10">
    <source>
        <dbReference type="EMBL" id="KAA8548896.1"/>
    </source>
</evidence>
<dbReference type="GO" id="GO:0003690">
    <property type="term" value="F:double-stranded DNA binding"/>
    <property type="evidence" value="ECO:0007669"/>
    <property type="project" value="TreeGrafter"/>
</dbReference>
<dbReference type="EMBL" id="CM018031">
    <property type="protein sequence ID" value="KAA8548896.1"/>
    <property type="molecule type" value="Genomic_DNA"/>
</dbReference>
<dbReference type="SMART" id="SM00468">
    <property type="entry name" value="PreSET"/>
    <property type="match status" value="1"/>
</dbReference>
<dbReference type="InterPro" id="IPR003105">
    <property type="entry name" value="SRA_YDG"/>
</dbReference>
<dbReference type="PROSITE" id="PS51575">
    <property type="entry name" value="SAM_MT43_SUVAR39_2"/>
    <property type="match status" value="1"/>
</dbReference>
<dbReference type="Pfam" id="PF02182">
    <property type="entry name" value="SAD_SRA"/>
    <property type="match status" value="1"/>
</dbReference>
<feature type="region of interest" description="Disordered" evidence="6">
    <location>
        <begin position="1"/>
        <end position="98"/>
    </location>
</feature>
<feature type="compositionally biased region" description="Low complexity" evidence="6">
    <location>
        <begin position="58"/>
        <end position="72"/>
    </location>
</feature>
<evidence type="ECO:0000259" key="8">
    <source>
        <dbReference type="PROSITE" id="PS50867"/>
    </source>
</evidence>
<sequence>MGNSSNSLTSTSSLTQPPPPPPPPQPPPPATTPIVPKIEPKLEPLDEPLGSHTEFLQSPYFSNPNPSFSFNSQPDTPFSEPDTDPNAPTRAPDNPSEENNVYSEFYRVSELFRTAFAQQLQSYGDVEVMDPDSRAIVPVPEENRVSTVVVTPARRYPKRSAELVRVTDLGVEDQRYFRDIVRRTRMVYDSLRIFSIVEEEKRRLQGGLGRKPRGDLKAASVMRDRGLWLNRDKRIVGSIPGVHIGDLFFFRMELCVVGLHGQIQAGIDYVPASQSSNGEPIATSIIVSGGYEDDEDAGDVIVYTGHGGQDKHSRQCVHQKLEGGNLALERSMHYGIEVRVIRGFKYEGSVSGKVYVYDGLYRILDSWFDVGKSGFGVYKYKLVRMDNQPQMGSAILRFAQNLRSRPLTVRPVGYISLDISMKKENVPVSLYNDIDNDHEPMYYEYLVTTVFPPYAYHHRGNGTGCDCVSGCLDDCFCAMKNGGELAYDQNGILLRGKPLIFECGAHCRCPPTCRNRVSQKGVRNRFEVFRSRETGWGVRSLDLIQAGAFICEYAGVILTREQAQVFTMNGDSLVYPNRFADRWAEWGDLSQIFSDYVRPMYPSIPPLDFAMDVSRMRNVACYMSHSSSPNVLVQFVLYDHNNLLFPHLMLFAMENIPPLRELSLDYGVADEWTGKLAICN</sequence>
<feature type="compositionally biased region" description="Low complexity" evidence="6">
    <location>
        <begin position="1"/>
        <end position="15"/>
    </location>
</feature>
<dbReference type="SUPFAM" id="SSF82199">
    <property type="entry name" value="SET domain"/>
    <property type="match status" value="1"/>
</dbReference>
<dbReference type="Proteomes" id="UP000325577">
    <property type="component" value="Linkage Group LG0"/>
</dbReference>
<evidence type="ECO:0000256" key="6">
    <source>
        <dbReference type="SAM" id="MobiDB-lite"/>
    </source>
</evidence>
<evidence type="ECO:0000313" key="11">
    <source>
        <dbReference type="Proteomes" id="UP000325577"/>
    </source>
</evidence>
<dbReference type="SMART" id="SM00466">
    <property type="entry name" value="SRA"/>
    <property type="match status" value="1"/>
</dbReference>
<dbReference type="AlphaFoldDB" id="A0A5J5C1T0"/>
<reference evidence="10 11" key="1">
    <citation type="submission" date="2019-09" db="EMBL/GenBank/DDBJ databases">
        <title>A chromosome-level genome assembly of the Chinese tupelo Nyssa sinensis.</title>
        <authorList>
            <person name="Yang X."/>
            <person name="Kang M."/>
            <person name="Yang Y."/>
            <person name="Xiong H."/>
            <person name="Wang M."/>
            <person name="Zhang Z."/>
            <person name="Wang Z."/>
            <person name="Wu H."/>
            <person name="Ma T."/>
            <person name="Liu J."/>
            <person name="Xi Z."/>
        </authorList>
    </citation>
    <scope>NUCLEOTIDE SEQUENCE [LARGE SCALE GENOMIC DNA]</scope>
    <source>
        <strain evidence="10">J267</strain>
        <tissue evidence="10">Leaf</tissue>
    </source>
</reference>
<dbReference type="PANTHER" id="PTHR45660:SF3">
    <property type="entry name" value="HISTONE-LYSINE N-METHYLTRANSFERASE FAMILY MEMBER SUVH9"/>
    <property type="match status" value="1"/>
</dbReference>
<organism evidence="10 11">
    <name type="scientific">Nyssa sinensis</name>
    <dbReference type="NCBI Taxonomy" id="561372"/>
    <lineage>
        <taxon>Eukaryota</taxon>
        <taxon>Viridiplantae</taxon>
        <taxon>Streptophyta</taxon>
        <taxon>Embryophyta</taxon>
        <taxon>Tracheophyta</taxon>
        <taxon>Spermatophyta</taxon>
        <taxon>Magnoliopsida</taxon>
        <taxon>eudicotyledons</taxon>
        <taxon>Gunneridae</taxon>
        <taxon>Pentapetalae</taxon>
        <taxon>asterids</taxon>
        <taxon>Cornales</taxon>
        <taxon>Nyssaceae</taxon>
        <taxon>Nyssa</taxon>
    </lineage>
</organism>
<dbReference type="OrthoDB" id="5792673at2759"/>
<dbReference type="FunFam" id="2.30.280.10:FF:000003">
    <property type="entry name" value="Histone-lysine N-methyltransferase, H3 lysine-9 specific SUVH5"/>
    <property type="match status" value="1"/>
</dbReference>
<dbReference type="PROSITE" id="PS50280">
    <property type="entry name" value="SET"/>
    <property type="match status" value="1"/>
</dbReference>
<protein>
    <recommendedName>
        <fullName evidence="12">SET domain-containing protein</fullName>
    </recommendedName>
</protein>
<evidence type="ECO:0000256" key="1">
    <source>
        <dbReference type="ARBA" id="ARBA00004286"/>
    </source>
</evidence>
<dbReference type="InterPro" id="IPR051357">
    <property type="entry name" value="H3K9_HMTase_SUVAR3-9"/>
</dbReference>
<dbReference type="Pfam" id="PF05033">
    <property type="entry name" value="Pre-SET"/>
    <property type="match status" value="1"/>
</dbReference>
<dbReference type="SMART" id="SM00317">
    <property type="entry name" value="SET"/>
    <property type="match status" value="1"/>
</dbReference>
<keyword evidence="11" id="KW-1185">Reference proteome</keyword>
<gene>
    <name evidence="10" type="ORF">F0562_000580</name>
</gene>
<feature type="domain" description="YDG" evidence="9">
    <location>
        <begin position="237"/>
        <end position="384"/>
    </location>
</feature>
<accession>A0A5J5C1T0</accession>
<proteinExistence type="predicted"/>
<keyword evidence="4 5" id="KW-0539">Nucleus</keyword>
<dbReference type="InterPro" id="IPR015947">
    <property type="entry name" value="PUA-like_sf"/>
</dbReference>
<dbReference type="PANTHER" id="PTHR45660">
    <property type="entry name" value="HISTONE-LYSINE N-METHYLTRANSFERASE SETMAR"/>
    <property type="match status" value="1"/>
</dbReference>
<dbReference type="InterPro" id="IPR025794">
    <property type="entry name" value="H3-K9-MeTrfase_plant"/>
</dbReference>